<evidence type="ECO:0000313" key="3">
    <source>
        <dbReference type="Proteomes" id="UP001186944"/>
    </source>
</evidence>
<organism evidence="2 3">
    <name type="scientific">Pinctada imbricata</name>
    <name type="common">Atlantic pearl-oyster</name>
    <name type="synonym">Pinctada martensii</name>
    <dbReference type="NCBI Taxonomy" id="66713"/>
    <lineage>
        <taxon>Eukaryota</taxon>
        <taxon>Metazoa</taxon>
        <taxon>Spiralia</taxon>
        <taxon>Lophotrochozoa</taxon>
        <taxon>Mollusca</taxon>
        <taxon>Bivalvia</taxon>
        <taxon>Autobranchia</taxon>
        <taxon>Pteriomorphia</taxon>
        <taxon>Pterioida</taxon>
        <taxon>Pterioidea</taxon>
        <taxon>Pteriidae</taxon>
        <taxon>Pinctada</taxon>
    </lineage>
</organism>
<gene>
    <name evidence="2" type="ORF">FSP39_017997</name>
</gene>
<dbReference type="PANTHER" id="PTHR47027:SF25">
    <property type="entry name" value="REVERSE TRANSCRIPTASE DOMAIN-CONTAINING PROTEIN"/>
    <property type="match status" value="1"/>
</dbReference>
<dbReference type="InterPro" id="IPR045609">
    <property type="entry name" value="DUF6451"/>
</dbReference>
<evidence type="ECO:0000313" key="2">
    <source>
        <dbReference type="EMBL" id="KAK3105137.1"/>
    </source>
</evidence>
<keyword evidence="3" id="KW-1185">Reference proteome</keyword>
<accession>A0AA88YHT8</accession>
<reference evidence="2" key="1">
    <citation type="submission" date="2019-08" db="EMBL/GenBank/DDBJ databases">
        <title>The improved chromosome-level genome for the pearl oyster Pinctada fucata martensii using PacBio sequencing and Hi-C.</title>
        <authorList>
            <person name="Zheng Z."/>
        </authorList>
    </citation>
    <scope>NUCLEOTIDE SEQUENCE</scope>
    <source>
        <strain evidence="2">ZZ-2019</strain>
        <tissue evidence="2">Adductor muscle</tissue>
    </source>
</reference>
<evidence type="ECO:0000259" key="1">
    <source>
        <dbReference type="Pfam" id="PF20049"/>
    </source>
</evidence>
<dbReference type="PANTHER" id="PTHR47027">
    <property type="entry name" value="REVERSE TRANSCRIPTASE DOMAIN-CONTAINING PROTEIN"/>
    <property type="match status" value="1"/>
</dbReference>
<name>A0AA88YHT8_PINIB</name>
<protein>
    <recommendedName>
        <fullName evidence="1">DUF6451 domain-containing protein</fullName>
    </recommendedName>
</protein>
<sequence>MRVNTRNTNSVEVDGNSLDDVDNFTYLGSIVATSGGTDEDITSRINKARHVFAILKPVWTSSQMTIRTKLRIFNSNVKSVLLYGSECWKVRKDLARKLRVFIHRCQRTIFKIRWPNVVSNKTLREISGQEDIMVEISRRKWRWVGHVLRKDPNNITREAIYWTSDGKRKRGRPKTTWRRTAESELKQIGLSWRTIETRAKDRTEWRDCIDALCATWHEED</sequence>
<comment type="caution">
    <text evidence="2">The sequence shown here is derived from an EMBL/GenBank/DDBJ whole genome shotgun (WGS) entry which is preliminary data.</text>
</comment>
<dbReference type="EMBL" id="VSWD01000004">
    <property type="protein sequence ID" value="KAK3105137.1"/>
    <property type="molecule type" value="Genomic_DNA"/>
</dbReference>
<feature type="domain" description="DUF6451" evidence="1">
    <location>
        <begin position="52"/>
        <end position="83"/>
    </location>
</feature>
<dbReference type="AlphaFoldDB" id="A0AA88YHT8"/>
<dbReference type="Pfam" id="PF20049">
    <property type="entry name" value="DUF6451"/>
    <property type="match status" value="1"/>
</dbReference>
<proteinExistence type="predicted"/>
<dbReference type="Proteomes" id="UP001186944">
    <property type="component" value="Unassembled WGS sequence"/>
</dbReference>